<dbReference type="InterPro" id="IPR052782">
    <property type="entry name" value="Oocyte-zygote_transition_reg"/>
</dbReference>
<dbReference type="CDD" id="cd00047">
    <property type="entry name" value="PTPc"/>
    <property type="match status" value="1"/>
</dbReference>
<feature type="region of interest" description="Disordered" evidence="1">
    <location>
        <begin position="603"/>
        <end position="622"/>
    </location>
</feature>
<accession>A0A7E4UZW2</accession>
<dbReference type="InterPro" id="IPR029021">
    <property type="entry name" value="Prot-tyrosine_phosphatase-like"/>
</dbReference>
<dbReference type="InterPro" id="IPR016130">
    <property type="entry name" value="Tyr_Pase_AS"/>
</dbReference>
<dbReference type="PROSITE" id="PS00383">
    <property type="entry name" value="TYR_PHOSPHATASE_1"/>
    <property type="match status" value="1"/>
</dbReference>
<feature type="compositionally biased region" description="Basic and acidic residues" evidence="1">
    <location>
        <begin position="449"/>
        <end position="484"/>
    </location>
</feature>
<feature type="region of interest" description="Disordered" evidence="1">
    <location>
        <begin position="411"/>
        <end position="574"/>
    </location>
</feature>
<feature type="compositionally biased region" description="Basic and acidic residues" evidence="1">
    <location>
        <begin position="496"/>
        <end position="514"/>
    </location>
</feature>
<reference evidence="5" key="2">
    <citation type="submission" date="2020-10" db="UniProtKB">
        <authorList>
            <consortium name="WormBaseParasite"/>
        </authorList>
    </citation>
    <scope>IDENTIFICATION</scope>
</reference>
<evidence type="ECO:0000313" key="4">
    <source>
        <dbReference type="Proteomes" id="UP000492821"/>
    </source>
</evidence>
<evidence type="ECO:0000313" key="5">
    <source>
        <dbReference type="WBParaSite" id="Pan_g14524.t1"/>
    </source>
</evidence>
<dbReference type="PROSITE" id="PS50056">
    <property type="entry name" value="TYR_PHOSPHATASE_2"/>
    <property type="match status" value="1"/>
</dbReference>
<dbReference type="AlphaFoldDB" id="A0A7E4UZW2"/>
<dbReference type="SMART" id="SM00404">
    <property type="entry name" value="PTPc_motif"/>
    <property type="match status" value="1"/>
</dbReference>
<proteinExistence type="predicted"/>
<dbReference type="Pfam" id="PF00102">
    <property type="entry name" value="Y_phosphatase"/>
    <property type="match status" value="1"/>
</dbReference>
<feature type="domain" description="Tyrosine-protein phosphatase" evidence="2">
    <location>
        <begin position="101"/>
        <end position="353"/>
    </location>
</feature>
<feature type="compositionally biased region" description="Pro residues" evidence="1">
    <location>
        <begin position="696"/>
        <end position="706"/>
    </location>
</feature>
<sequence length="784" mass="86564">MAKPKRETGSSGVGAGLSGASVRAKRKKKDKDDKKKDKDKDKDKEKEDEKKEEQREKNENKTIQKTEQTNKEKGGESFSTEAKEAMRKFTFVIAQAGVHSLRLQYNELRSFIPADPSKTSFEANPTKCRYKDVPCWEKTRVVLKWPSGVPGDFIHANWVTHPLLEYQFICCQGPLEATVSDFWRCVWQEKVKQIIMLCRCQEMGKDKCAQYWPANPGDSMSHHGLAVKCEKVDNSDRSFIHSRLQLTYKDETRHVDHRQWTSWPDKSVPKTPMAPFRLLQYTRKSPKNPTVIHCSAGVGRTGTLVCIELIYKALLHSKVPDVPQLVKDIRSMRSTAVQTEDQYVYCHYAILQLLHIKGIVPSHFIRHFVREYETYLRLLNENGGKNLPLQATSMPNPCAQCTKIAAHMNDANVSKDANSPPSDEGKNESRRDNKKSKQQTSRQQDDDEQGSKREKKESGSKREKKGEGSKRERKGDDNNTERKATILKRLKSKKGKGNEDDKDKDKKEEKDDTAKKKKATTRKREEKSKKGKDSDRDKEIPKEEEKKETKKEEHPPPTAPVPTAPTEPAPAAAAPIPAAVNAAATTSVTPDCSKDLPLLSMMSGLAPAPTGNENQANVPAPPPPMHFDANVFETPIEDAKAPEENMQTGMPQQVQTPPTAPTPAASPPPQASSPAPSPAAAAAAARPQSPSQTPAQTPPAATPPSPVVHQNFQYKPAHTYTVQQAGGKKAIVYHRPANQPFIKALAAPAGQPQAHILVNMAGAAGAAGATPPAAPGTPNNMAPK</sequence>
<name>A0A7E4UZW2_PANRE</name>
<feature type="compositionally biased region" description="Pro residues" evidence="1">
    <location>
        <begin position="658"/>
        <end position="677"/>
    </location>
</feature>
<dbReference type="SUPFAM" id="SSF52799">
    <property type="entry name" value="(Phosphotyrosine protein) phosphatases II"/>
    <property type="match status" value="1"/>
</dbReference>
<dbReference type="InterPro" id="IPR003595">
    <property type="entry name" value="Tyr_Pase_cat"/>
</dbReference>
<dbReference type="PROSITE" id="PS50055">
    <property type="entry name" value="TYR_PHOSPHATASE_PTP"/>
    <property type="match status" value="1"/>
</dbReference>
<evidence type="ECO:0000259" key="2">
    <source>
        <dbReference type="PROSITE" id="PS50055"/>
    </source>
</evidence>
<feature type="domain" description="Tyrosine specific protein phosphatases" evidence="3">
    <location>
        <begin position="276"/>
        <end position="344"/>
    </location>
</feature>
<feature type="region of interest" description="Disordered" evidence="1">
    <location>
        <begin position="646"/>
        <end position="709"/>
    </location>
</feature>
<dbReference type="GO" id="GO:0004725">
    <property type="term" value="F:protein tyrosine phosphatase activity"/>
    <property type="evidence" value="ECO:0007669"/>
    <property type="project" value="InterPro"/>
</dbReference>
<dbReference type="WBParaSite" id="Pan_g14524.t1">
    <property type="protein sequence ID" value="Pan_g14524.t1"/>
    <property type="gene ID" value="Pan_g14524"/>
</dbReference>
<reference evidence="4" key="1">
    <citation type="journal article" date="2013" name="Genetics">
        <title>The draft genome and transcriptome of Panagrellus redivivus are shaped by the harsh demands of a free-living lifestyle.</title>
        <authorList>
            <person name="Srinivasan J."/>
            <person name="Dillman A.R."/>
            <person name="Macchietto M.G."/>
            <person name="Heikkinen L."/>
            <person name="Lakso M."/>
            <person name="Fracchia K.M."/>
            <person name="Antoshechkin I."/>
            <person name="Mortazavi A."/>
            <person name="Wong G."/>
            <person name="Sternberg P.W."/>
        </authorList>
    </citation>
    <scope>NUCLEOTIDE SEQUENCE [LARGE SCALE GENOMIC DNA]</scope>
    <source>
        <strain evidence="4">MT8872</strain>
    </source>
</reference>
<dbReference type="InterPro" id="IPR000242">
    <property type="entry name" value="PTP_cat"/>
</dbReference>
<feature type="compositionally biased region" description="Basic residues" evidence="1">
    <location>
        <begin position="485"/>
        <end position="495"/>
    </location>
</feature>
<dbReference type="PANTHER" id="PTHR46163">
    <property type="entry name" value="TYROSINE-PROTEIN PHOSPHATASE-RELATED"/>
    <property type="match status" value="1"/>
</dbReference>
<dbReference type="Gene3D" id="3.90.190.10">
    <property type="entry name" value="Protein tyrosine phosphatase superfamily"/>
    <property type="match status" value="1"/>
</dbReference>
<dbReference type="InterPro" id="IPR000387">
    <property type="entry name" value="Tyr_Pase_dom"/>
</dbReference>
<dbReference type="SMART" id="SM00194">
    <property type="entry name" value="PTPc"/>
    <property type="match status" value="1"/>
</dbReference>
<feature type="compositionally biased region" description="Polar residues" evidence="1">
    <location>
        <begin position="411"/>
        <end position="421"/>
    </location>
</feature>
<evidence type="ECO:0000259" key="3">
    <source>
        <dbReference type="PROSITE" id="PS50056"/>
    </source>
</evidence>
<protein>
    <submittedName>
        <fullName evidence="5">Protein-tyrosine-phosphatase</fullName>
    </submittedName>
</protein>
<dbReference type="PRINTS" id="PR00700">
    <property type="entry name" value="PRTYPHPHTASE"/>
</dbReference>
<feature type="compositionally biased region" description="Pro residues" evidence="1">
    <location>
        <begin position="556"/>
        <end position="568"/>
    </location>
</feature>
<feature type="region of interest" description="Disordered" evidence="1">
    <location>
        <begin position="1"/>
        <end position="79"/>
    </location>
</feature>
<dbReference type="Proteomes" id="UP000492821">
    <property type="component" value="Unassembled WGS sequence"/>
</dbReference>
<feature type="compositionally biased region" description="Basic and acidic residues" evidence="1">
    <location>
        <begin position="522"/>
        <end position="555"/>
    </location>
</feature>
<feature type="compositionally biased region" description="Basic and acidic residues" evidence="1">
    <location>
        <begin position="30"/>
        <end position="79"/>
    </location>
</feature>
<feature type="compositionally biased region" description="Low complexity" evidence="1">
    <location>
        <begin position="678"/>
        <end position="695"/>
    </location>
</feature>
<organism evidence="4 5">
    <name type="scientific">Panagrellus redivivus</name>
    <name type="common">Microworm</name>
    <dbReference type="NCBI Taxonomy" id="6233"/>
    <lineage>
        <taxon>Eukaryota</taxon>
        <taxon>Metazoa</taxon>
        <taxon>Ecdysozoa</taxon>
        <taxon>Nematoda</taxon>
        <taxon>Chromadorea</taxon>
        <taxon>Rhabditida</taxon>
        <taxon>Tylenchina</taxon>
        <taxon>Panagrolaimomorpha</taxon>
        <taxon>Panagrolaimoidea</taxon>
        <taxon>Panagrolaimidae</taxon>
        <taxon>Panagrellus</taxon>
    </lineage>
</organism>
<keyword evidence="4" id="KW-1185">Reference proteome</keyword>
<evidence type="ECO:0000256" key="1">
    <source>
        <dbReference type="SAM" id="MobiDB-lite"/>
    </source>
</evidence>